<dbReference type="InterPro" id="IPR009057">
    <property type="entry name" value="Homeodomain-like_sf"/>
</dbReference>
<proteinExistence type="predicted"/>
<dbReference type="PANTHER" id="PTHR30055">
    <property type="entry name" value="HTH-TYPE TRANSCRIPTIONAL REGULATOR RUTR"/>
    <property type="match status" value="1"/>
</dbReference>
<dbReference type="PROSITE" id="PS50977">
    <property type="entry name" value="HTH_TETR_2"/>
    <property type="match status" value="1"/>
</dbReference>
<dbReference type="PANTHER" id="PTHR30055:SF242">
    <property type="entry name" value="HTH-TYPE TRANSCRIPTIONAL REPRESSOR KSTR"/>
    <property type="match status" value="1"/>
</dbReference>
<dbReference type="EMBL" id="CP092488">
    <property type="protein sequence ID" value="UMB69497.1"/>
    <property type="molecule type" value="Genomic_DNA"/>
</dbReference>
<keyword evidence="1 2" id="KW-0238">DNA-binding</keyword>
<dbReference type="Proteomes" id="UP001055336">
    <property type="component" value="Chromosome"/>
</dbReference>
<feature type="DNA-binding region" description="H-T-H motif" evidence="2">
    <location>
        <begin position="112"/>
        <end position="131"/>
    </location>
</feature>
<organism evidence="4 5">
    <name type="scientific">Mycobacterium paraterrae</name>
    <dbReference type="NCBI Taxonomy" id="577492"/>
    <lineage>
        <taxon>Bacteria</taxon>
        <taxon>Bacillati</taxon>
        <taxon>Actinomycetota</taxon>
        <taxon>Actinomycetes</taxon>
        <taxon>Mycobacteriales</taxon>
        <taxon>Mycobacteriaceae</taxon>
        <taxon>Mycobacterium</taxon>
    </lineage>
</organism>
<reference evidence="4" key="1">
    <citation type="submission" date="2022-08" db="EMBL/GenBank/DDBJ databases">
        <title>Whole genome sequencing of non-tuberculosis mycobacteria type-strains.</title>
        <authorList>
            <person name="Igarashi Y."/>
            <person name="Osugi A."/>
            <person name="Mitarai S."/>
        </authorList>
    </citation>
    <scope>NUCLEOTIDE SEQUENCE</scope>
    <source>
        <strain evidence="4">DSM 45127</strain>
    </source>
</reference>
<gene>
    <name evidence="4" type="ORF">MKK62_24695</name>
</gene>
<evidence type="ECO:0000313" key="4">
    <source>
        <dbReference type="EMBL" id="UMB69497.1"/>
    </source>
</evidence>
<dbReference type="Pfam" id="PF00440">
    <property type="entry name" value="TetR_N"/>
    <property type="match status" value="1"/>
</dbReference>
<evidence type="ECO:0000256" key="1">
    <source>
        <dbReference type="ARBA" id="ARBA00023125"/>
    </source>
</evidence>
<dbReference type="RefSeq" id="WP_240261229.1">
    <property type="nucleotide sequence ID" value="NZ_CP092488.2"/>
</dbReference>
<keyword evidence="5" id="KW-1185">Reference proteome</keyword>
<dbReference type="InterPro" id="IPR050109">
    <property type="entry name" value="HTH-type_TetR-like_transc_reg"/>
</dbReference>
<protein>
    <submittedName>
        <fullName evidence="4">TetR family transcriptional regulator</fullName>
    </submittedName>
</protein>
<name>A0ABY3VQM2_9MYCO</name>
<accession>A0ABY3VQM2</accession>
<dbReference type="PRINTS" id="PR00455">
    <property type="entry name" value="HTHTETR"/>
</dbReference>
<dbReference type="InterPro" id="IPR001647">
    <property type="entry name" value="HTH_TetR"/>
</dbReference>
<evidence type="ECO:0000313" key="5">
    <source>
        <dbReference type="Proteomes" id="UP001055336"/>
    </source>
</evidence>
<feature type="domain" description="HTH tetR-type" evidence="3">
    <location>
        <begin position="89"/>
        <end position="149"/>
    </location>
</feature>
<evidence type="ECO:0000259" key="3">
    <source>
        <dbReference type="PROSITE" id="PS50977"/>
    </source>
</evidence>
<dbReference type="SUPFAM" id="SSF46689">
    <property type="entry name" value="Homeodomain-like"/>
    <property type="match status" value="1"/>
</dbReference>
<evidence type="ECO:0000256" key="2">
    <source>
        <dbReference type="PROSITE-ProRule" id="PRU00335"/>
    </source>
</evidence>
<dbReference type="Gene3D" id="1.10.357.10">
    <property type="entry name" value="Tetracycline Repressor, domain 2"/>
    <property type="match status" value="1"/>
</dbReference>
<sequence length="272" mass="29665">MSITGTPTGPAMASSDQTGAAVLPLRQLLKHRSTYVKAVGRKSYFQAGIMRAQRERCSGGRMGGGVTVRLADSSQPEILSLSDMTSGQLARRAKIVEAVIGLIADLGAEAVQMRDVAQRSGVALATVYRYFRSKEHLLAAALEDWQKRLTRRTLAARRSTANAPLTDILAYLERAQRAFHRNPKMTSLMLQTMTSNEPEAKAAIDHMNRTNTEMFARLLEGLPAEDIPYISFGLNAALTSALGAVLAGMMTFEEAQAKVEWVTRSLMNPHTA</sequence>